<dbReference type="Proteomes" id="UP000239239">
    <property type="component" value="Unassembled WGS sequence"/>
</dbReference>
<accession>A0A2S6F033</accession>
<dbReference type="OrthoDB" id="5653451at2"/>
<evidence type="ECO:0000313" key="1">
    <source>
        <dbReference type="EMBL" id="PPK30792.1"/>
    </source>
</evidence>
<evidence type="ECO:0000313" key="2">
    <source>
        <dbReference type="Proteomes" id="UP000239239"/>
    </source>
</evidence>
<proteinExistence type="predicted"/>
<dbReference type="EMBL" id="PQWY01000011">
    <property type="protein sequence ID" value="PPK30792.1"/>
    <property type="molecule type" value="Genomic_DNA"/>
</dbReference>
<sequence length="105" mass="12125">MKLKYRVIHYLILCSVVLLMIKPPVFHNNNQQTQSNTQYIHSITECPQRTALMNYCSSSAYYIISEEELSLGNVLSLLTFILYFLVIQSKYKSPVSPIFKPPIAH</sequence>
<dbReference type="AlphaFoldDB" id="A0A2S6F033"/>
<gene>
    <name evidence="1" type="ORF">C3928_08495</name>
</gene>
<comment type="caution">
    <text evidence="1">The sequence shown here is derived from an EMBL/GenBank/DDBJ whole genome shotgun (WGS) entry which is preliminary data.</text>
</comment>
<name>A0A2S6F033_LEGPN</name>
<organism evidence="1 2">
    <name type="scientific">Legionella pneumophila</name>
    <dbReference type="NCBI Taxonomy" id="446"/>
    <lineage>
        <taxon>Bacteria</taxon>
        <taxon>Pseudomonadati</taxon>
        <taxon>Pseudomonadota</taxon>
        <taxon>Gammaproteobacteria</taxon>
        <taxon>Legionellales</taxon>
        <taxon>Legionellaceae</taxon>
        <taxon>Legionella</taxon>
    </lineage>
</organism>
<protein>
    <submittedName>
        <fullName evidence="1">Uncharacterized protein</fullName>
    </submittedName>
</protein>
<reference evidence="1 2" key="1">
    <citation type="submission" date="2018-02" db="EMBL/GenBank/DDBJ databases">
        <title>Draft genome sequences of four Legionella pneumophila clinical strains isolated in Ontario.</title>
        <authorList>
            <person name="Fortuna A."/>
            <person name="Ramnarine R."/>
            <person name="Li A."/>
            <person name="Frantz C."/>
            <person name="Mallo G."/>
        </authorList>
    </citation>
    <scope>NUCLEOTIDE SEQUENCE [LARGE SCALE GENOMIC DNA]</scope>
    <source>
        <strain evidence="1 2">LG61</strain>
    </source>
</reference>